<reference evidence="3" key="1">
    <citation type="journal article" date="2019" name="Int. J. Syst. Evol. Microbiol.">
        <title>The Global Catalogue of Microorganisms (GCM) 10K type strain sequencing project: providing services to taxonomists for standard genome sequencing and annotation.</title>
        <authorList>
            <consortium name="The Broad Institute Genomics Platform"/>
            <consortium name="The Broad Institute Genome Sequencing Center for Infectious Disease"/>
            <person name="Wu L."/>
            <person name="Ma J."/>
        </authorList>
    </citation>
    <scope>NUCLEOTIDE SEQUENCE [LARGE SCALE GENOMIC DNA]</scope>
    <source>
        <strain evidence="3">PCU 280</strain>
    </source>
</reference>
<dbReference type="GO" id="GO:0004519">
    <property type="term" value="F:endonuclease activity"/>
    <property type="evidence" value="ECO:0007669"/>
    <property type="project" value="UniProtKB-KW"/>
</dbReference>
<dbReference type="Pfam" id="PF08722">
    <property type="entry name" value="Tn7_TnsA-like_N"/>
    <property type="match status" value="1"/>
</dbReference>
<keyword evidence="2" id="KW-0255">Endonuclease</keyword>
<dbReference type="Gene3D" id="3.40.1350.10">
    <property type="match status" value="1"/>
</dbReference>
<dbReference type="InterPro" id="IPR011856">
    <property type="entry name" value="tRNA_endonuc-like_dom_sf"/>
</dbReference>
<sequence length="173" mass="20298">MSSQKYGWTEEKIARYVKDGRGQGELSNYKPWLTIQDVPSKGRSHRVMGWKTNRIHHLLSDMEFDYLCILDWVSNVLDIREQYPLDRISTLKISEELEVKHPTDLKTGTPIVMTTDFLITLREGNKIVHLARTIKPSEQLNDERIIQSLKSREYIGRNKVLIGELLQRKNFCR</sequence>
<gene>
    <name evidence="2" type="ORF">ACFP56_21400</name>
</gene>
<protein>
    <submittedName>
        <fullName evidence="2">TnsA endonuclease N-terminal domain-containing protein</fullName>
    </submittedName>
</protein>
<keyword evidence="2" id="KW-0540">Nuclease</keyword>
<evidence type="ECO:0000313" key="3">
    <source>
        <dbReference type="Proteomes" id="UP001596233"/>
    </source>
</evidence>
<organism evidence="2 3">
    <name type="scientific">Paenibacillus septentrionalis</name>
    <dbReference type="NCBI Taxonomy" id="429342"/>
    <lineage>
        <taxon>Bacteria</taxon>
        <taxon>Bacillati</taxon>
        <taxon>Bacillota</taxon>
        <taxon>Bacilli</taxon>
        <taxon>Bacillales</taxon>
        <taxon>Paenibacillaceae</taxon>
        <taxon>Paenibacillus</taxon>
    </lineage>
</organism>
<dbReference type="SUPFAM" id="SSF52980">
    <property type="entry name" value="Restriction endonuclease-like"/>
    <property type="match status" value="1"/>
</dbReference>
<name>A0ABW1VA68_9BACL</name>
<proteinExistence type="predicted"/>
<dbReference type="InterPro" id="IPR014833">
    <property type="entry name" value="TnsA_N"/>
</dbReference>
<feature type="domain" description="TnsA endonuclease N-terminal" evidence="1">
    <location>
        <begin position="74"/>
        <end position="154"/>
    </location>
</feature>
<accession>A0ABW1VA68</accession>
<evidence type="ECO:0000313" key="2">
    <source>
        <dbReference type="EMBL" id="MFC6335196.1"/>
    </source>
</evidence>
<dbReference type="Proteomes" id="UP001596233">
    <property type="component" value="Unassembled WGS sequence"/>
</dbReference>
<dbReference type="RefSeq" id="WP_379238494.1">
    <property type="nucleotide sequence ID" value="NZ_JBHSTE010000012.1"/>
</dbReference>
<evidence type="ECO:0000259" key="1">
    <source>
        <dbReference type="Pfam" id="PF08722"/>
    </source>
</evidence>
<dbReference type="InterPro" id="IPR011335">
    <property type="entry name" value="Restrct_endonuc-II-like"/>
</dbReference>
<keyword evidence="3" id="KW-1185">Reference proteome</keyword>
<dbReference type="CDD" id="cd22362">
    <property type="entry name" value="TnsA_endonuclease-like"/>
    <property type="match status" value="1"/>
</dbReference>
<comment type="caution">
    <text evidence="2">The sequence shown here is derived from an EMBL/GenBank/DDBJ whole genome shotgun (WGS) entry which is preliminary data.</text>
</comment>
<dbReference type="EMBL" id="JBHSTE010000012">
    <property type="protein sequence ID" value="MFC6335196.1"/>
    <property type="molecule type" value="Genomic_DNA"/>
</dbReference>
<keyword evidence="2" id="KW-0378">Hydrolase</keyword>